<keyword evidence="3" id="KW-0997">Cell inner membrane</keyword>
<keyword evidence="2" id="KW-1003">Cell membrane</keyword>
<proteinExistence type="predicted"/>
<dbReference type="GO" id="GO:0022857">
    <property type="term" value="F:transmembrane transporter activity"/>
    <property type="evidence" value="ECO:0007669"/>
    <property type="project" value="InterPro"/>
</dbReference>
<evidence type="ECO:0000256" key="7">
    <source>
        <dbReference type="SAM" id="Phobius"/>
    </source>
</evidence>
<dbReference type="InterPro" id="IPR011701">
    <property type="entry name" value="MFS"/>
</dbReference>
<keyword evidence="4 7" id="KW-0812">Transmembrane</keyword>
<gene>
    <name evidence="9" type="ORF">G1Q90_25805</name>
</gene>
<feature type="domain" description="Major facilitator superfamily (MFS) profile" evidence="8">
    <location>
        <begin position="1"/>
        <end position="90"/>
    </location>
</feature>
<dbReference type="SUPFAM" id="SSF103473">
    <property type="entry name" value="MFS general substrate transporter"/>
    <property type="match status" value="1"/>
</dbReference>
<dbReference type="Pfam" id="PF07690">
    <property type="entry name" value="MFS_1"/>
    <property type="match status" value="1"/>
</dbReference>
<feature type="transmembrane region" description="Helical" evidence="7">
    <location>
        <begin position="49"/>
        <end position="66"/>
    </location>
</feature>
<dbReference type="GO" id="GO:0005886">
    <property type="term" value="C:plasma membrane"/>
    <property type="evidence" value="ECO:0007669"/>
    <property type="project" value="UniProtKB-SubCell"/>
</dbReference>
<evidence type="ECO:0000256" key="4">
    <source>
        <dbReference type="ARBA" id="ARBA00022692"/>
    </source>
</evidence>
<sequence>MINQKSLLQKGAILSISLMLTSSQAINGVIPQMKQSLGISQSQSELLGTAPSITVILFILLSSYFAKRIGMKKTIILGLLLAGIGGIIPV</sequence>
<protein>
    <submittedName>
        <fullName evidence="9">MFS transporter</fullName>
    </submittedName>
</protein>
<evidence type="ECO:0000256" key="1">
    <source>
        <dbReference type="ARBA" id="ARBA00004429"/>
    </source>
</evidence>
<dbReference type="EMBL" id="DAAONN010000054">
    <property type="protein sequence ID" value="HAD3920894.1"/>
    <property type="molecule type" value="Genomic_DNA"/>
</dbReference>
<name>A0A713XW17_SALTM</name>
<evidence type="ECO:0000313" key="9">
    <source>
        <dbReference type="EMBL" id="HAD3920894.1"/>
    </source>
</evidence>
<reference evidence="9" key="1">
    <citation type="journal article" date="2018" name="Genome Biol.">
        <title>SKESA: strategic k-mer extension for scrupulous assemblies.</title>
        <authorList>
            <person name="Souvorov A."/>
            <person name="Agarwala R."/>
            <person name="Lipman D.J."/>
        </authorList>
    </citation>
    <scope>NUCLEOTIDE SEQUENCE</scope>
    <source>
        <strain evidence="9">S256T</strain>
    </source>
</reference>
<dbReference type="AlphaFoldDB" id="A0A713XW17"/>
<dbReference type="Gene3D" id="1.20.1250.20">
    <property type="entry name" value="MFS general substrate transporter like domains"/>
    <property type="match status" value="1"/>
</dbReference>
<comment type="caution">
    <text evidence="9">The sequence shown here is derived from an EMBL/GenBank/DDBJ whole genome shotgun (WGS) entry which is preliminary data.</text>
</comment>
<organism evidence="9">
    <name type="scientific">Salmonella typhimurium</name>
    <dbReference type="NCBI Taxonomy" id="90371"/>
    <lineage>
        <taxon>Bacteria</taxon>
        <taxon>Pseudomonadati</taxon>
        <taxon>Pseudomonadota</taxon>
        <taxon>Gammaproteobacteria</taxon>
        <taxon>Enterobacterales</taxon>
        <taxon>Enterobacteriaceae</taxon>
        <taxon>Salmonella</taxon>
    </lineage>
</organism>
<evidence type="ECO:0000256" key="2">
    <source>
        <dbReference type="ARBA" id="ARBA00022475"/>
    </source>
</evidence>
<evidence type="ECO:0000256" key="3">
    <source>
        <dbReference type="ARBA" id="ARBA00022519"/>
    </source>
</evidence>
<evidence type="ECO:0000256" key="5">
    <source>
        <dbReference type="ARBA" id="ARBA00022989"/>
    </source>
</evidence>
<dbReference type="PROSITE" id="PS50850">
    <property type="entry name" value="MFS"/>
    <property type="match status" value="1"/>
</dbReference>
<accession>A0A713XW17</accession>
<comment type="subcellular location">
    <subcellularLocation>
        <location evidence="1">Cell inner membrane</location>
        <topology evidence="1">Multi-pass membrane protein</topology>
    </subcellularLocation>
</comment>
<feature type="non-terminal residue" evidence="9">
    <location>
        <position position="90"/>
    </location>
</feature>
<keyword evidence="6 7" id="KW-0472">Membrane</keyword>
<evidence type="ECO:0000259" key="8">
    <source>
        <dbReference type="PROSITE" id="PS50850"/>
    </source>
</evidence>
<keyword evidence="5 7" id="KW-1133">Transmembrane helix</keyword>
<reference evidence="9" key="2">
    <citation type="submission" date="2019-01" db="EMBL/GenBank/DDBJ databases">
        <authorList>
            <consortium name="NCBI Pathogen Detection Project"/>
        </authorList>
    </citation>
    <scope>NUCLEOTIDE SEQUENCE</scope>
    <source>
        <strain evidence="9">S256T</strain>
    </source>
</reference>
<dbReference type="InterPro" id="IPR036259">
    <property type="entry name" value="MFS_trans_sf"/>
</dbReference>
<dbReference type="InterPro" id="IPR020846">
    <property type="entry name" value="MFS_dom"/>
</dbReference>
<evidence type="ECO:0000256" key="6">
    <source>
        <dbReference type="ARBA" id="ARBA00023136"/>
    </source>
</evidence>